<feature type="compositionally biased region" description="Low complexity" evidence="1">
    <location>
        <begin position="283"/>
        <end position="300"/>
    </location>
</feature>
<evidence type="ECO:0000256" key="1">
    <source>
        <dbReference type="SAM" id="MobiDB-lite"/>
    </source>
</evidence>
<feature type="compositionally biased region" description="Basic and acidic residues" evidence="1">
    <location>
        <begin position="326"/>
        <end position="340"/>
    </location>
</feature>
<evidence type="ECO:0008006" key="4">
    <source>
        <dbReference type="Google" id="ProtNLM"/>
    </source>
</evidence>
<dbReference type="HOGENOM" id="CLU_682900_0_0_7"/>
<dbReference type="RefSeq" id="WP_014244431.1">
    <property type="nucleotide sequence ID" value="NC_016620.1"/>
</dbReference>
<name>E1X1Z0_HALMS</name>
<organism evidence="2 3">
    <name type="scientific">Halobacteriovorax marinus (strain ATCC BAA-682 / DSM 15412 / SJ)</name>
    <name type="common">Bacteriovorax marinus</name>
    <dbReference type="NCBI Taxonomy" id="862908"/>
    <lineage>
        <taxon>Bacteria</taxon>
        <taxon>Pseudomonadati</taxon>
        <taxon>Bdellovibrionota</taxon>
        <taxon>Bacteriovoracia</taxon>
        <taxon>Bacteriovoracales</taxon>
        <taxon>Halobacteriovoraceae</taxon>
        <taxon>Halobacteriovorax</taxon>
    </lineage>
</organism>
<sequence length="403" mass="46396">MSNTQFKEMTVNIEELILTEEQVSSGQYPLNEIYDIRFGDESVGPIWQQDIKEYLQNSGHFEQGTEIKSYDKDEWVHIFEHPFFQRRKPQLVSTGVLDTEDIHYHLLIDGQKHGPYTSFEVTTMLKANEILVTDEVSIDDGASWGHLYEIEDFDRRALKSNEELPHLPTDDVFVKSGQNSSSKLQNSNDEKTNLIAGLAYIGNLRSGKAKEAQAKAMTDEYEEETQALEPVNYQDYLWKGLFAISIIGLITVFATWMNRPTENTRTPASAKQATPKKIEPIKLKPIQQTNTPPSSSNTESPRIESESRVNSRPTSFRRSKAFRQAASEKKKLTEDARYPEENDDFYYDDNTEPVQLDPIRRTLSKETIDPEFNEDEYVDEVEGDLDARENFQGEEVFDEEVEY</sequence>
<evidence type="ECO:0000313" key="3">
    <source>
        <dbReference type="Proteomes" id="UP000008963"/>
    </source>
</evidence>
<feature type="region of interest" description="Disordered" evidence="1">
    <location>
        <begin position="169"/>
        <end position="188"/>
    </location>
</feature>
<reference evidence="3" key="1">
    <citation type="journal article" date="2013" name="ISME J.">
        <title>A small predatory core genome in the divergent marine Bacteriovorax marinus SJ and the terrestrial Bdellovibrio bacteriovorus.</title>
        <authorList>
            <person name="Crossman L.C."/>
            <person name="Chen H."/>
            <person name="Cerdeno-Tarraga A.M."/>
            <person name="Brooks K."/>
            <person name="Quail M.A."/>
            <person name="Pineiro S.A."/>
            <person name="Hobley L."/>
            <person name="Sockett R.E."/>
            <person name="Bentley S.D."/>
            <person name="Parkhill J."/>
            <person name="Williams H.N."/>
            <person name="Stine O.C."/>
        </authorList>
    </citation>
    <scope>NUCLEOTIDE SEQUENCE [LARGE SCALE GENOMIC DNA]</scope>
    <source>
        <strain evidence="3">ATCC BAA-682 / DSM 15412 / SJ</strain>
    </source>
</reference>
<dbReference type="PATRIC" id="fig|862908.3.peg.1734"/>
<dbReference type="KEGG" id="bmx:BMS_1829"/>
<dbReference type="STRING" id="862908.BMS_1829"/>
<feature type="region of interest" description="Disordered" evidence="1">
    <location>
        <begin position="263"/>
        <end position="373"/>
    </location>
</feature>
<dbReference type="EMBL" id="FQ312005">
    <property type="protein sequence ID" value="CBW26650.1"/>
    <property type="molecule type" value="Genomic_DNA"/>
</dbReference>
<feature type="compositionally biased region" description="Basic and acidic residues" evidence="1">
    <location>
        <begin position="358"/>
        <end position="368"/>
    </location>
</feature>
<dbReference type="AlphaFoldDB" id="E1X1Z0"/>
<feature type="compositionally biased region" description="Acidic residues" evidence="1">
    <location>
        <begin position="341"/>
        <end position="351"/>
    </location>
</feature>
<proteinExistence type="predicted"/>
<feature type="compositionally biased region" description="Polar residues" evidence="1">
    <location>
        <begin position="176"/>
        <end position="187"/>
    </location>
</feature>
<accession>E1X1Z0</accession>
<dbReference type="Proteomes" id="UP000008963">
    <property type="component" value="Chromosome"/>
</dbReference>
<keyword evidence="3" id="KW-1185">Reference proteome</keyword>
<dbReference type="OrthoDB" id="5289615at2"/>
<gene>
    <name evidence="2" type="ordered locus">BMS_1829</name>
</gene>
<feature type="compositionally biased region" description="Polar residues" evidence="1">
    <location>
        <begin position="263"/>
        <end position="272"/>
    </location>
</feature>
<protein>
    <recommendedName>
        <fullName evidence="4">GYF domain-containing protein</fullName>
    </recommendedName>
</protein>
<evidence type="ECO:0000313" key="2">
    <source>
        <dbReference type="EMBL" id="CBW26650.1"/>
    </source>
</evidence>